<dbReference type="AlphaFoldDB" id="A0A4Y2IYS9"/>
<keyword evidence="1" id="KW-0547">Nucleotide-binding</keyword>
<evidence type="ECO:0000256" key="1">
    <source>
        <dbReference type="RuleBase" id="RU363044"/>
    </source>
</evidence>
<dbReference type="PANTHER" id="PTHR10492:SF57">
    <property type="entry name" value="ATP-DEPENDENT DNA HELICASE"/>
    <property type="match status" value="1"/>
</dbReference>
<gene>
    <name evidence="4" type="ORF">AVEN_139442_2</name>
</gene>
<dbReference type="InterPro" id="IPR027417">
    <property type="entry name" value="P-loop_NTPase"/>
</dbReference>
<keyword evidence="1" id="KW-0378">Hydrolase</keyword>
<feature type="domain" description="DNA helicase Pif1-like 2B" evidence="3">
    <location>
        <begin position="515"/>
        <end position="561"/>
    </location>
</feature>
<evidence type="ECO:0000259" key="3">
    <source>
        <dbReference type="Pfam" id="PF21530"/>
    </source>
</evidence>
<dbReference type="InterPro" id="IPR049163">
    <property type="entry name" value="Pif1-like_2B_dom"/>
</dbReference>
<protein>
    <recommendedName>
        <fullName evidence="1">ATP-dependent DNA helicase</fullName>
        <ecNumber evidence="1">5.6.2.3</ecNumber>
    </recommendedName>
</protein>
<dbReference type="Gene3D" id="3.40.50.300">
    <property type="entry name" value="P-loop containing nucleotide triphosphate hydrolases"/>
    <property type="match status" value="2"/>
</dbReference>
<dbReference type="EC" id="5.6.2.3" evidence="1"/>
<dbReference type="GO" id="GO:0006281">
    <property type="term" value="P:DNA repair"/>
    <property type="evidence" value="ECO:0007669"/>
    <property type="project" value="UniProtKB-KW"/>
</dbReference>
<keyword evidence="1" id="KW-0233">DNA recombination</keyword>
<proteinExistence type="inferred from homology"/>
<dbReference type="GO" id="GO:0016887">
    <property type="term" value="F:ATP hydrolysis activity"/>
    <property type="evidence" value="ECO:0007669"/>
    <property type="project" value="RHEA"/>
</dbReference>
<keyword evidence="1" id="KW-0067">ATP-binding</keyword>
<evidence type="ECO:0000313" key="4">
    <source>
        <dbReference type="EMBL" id="GBM82794.1"/>
    </source>
</evidence>
<dbReference type="FunFam" id="3.40.50.300:FF:002884">
    <property type="entry name" value="ATP-dependent DNA helicase"/>
    <property type="match status" value="1"/>
</dbReference>
<feature type="domain" description="DNA helicase Pif1-like DEAD-box helicase" evidence="2">
    <location>
        <begin position="221"/>
        <end position="429"/>
    </location>
</feature>
<sequence length="670" mass="75720">MWRLNEFKLSEKSHTIVRLAVHLPNQQAIVYQDGQEEEAVARSAARQTTLPAWFELNKNDQDSHNYLYTDIPHYYTFNKSVMKWQKRQRGGEQVIGRMPVVNIQDSERYYLRLLLLRKLGAVRFEDLKTVDGIMCNTFQQACKMQGLLEGDQHWYDTLNEAVQTRAPFQLRLLFPMICGFGEINDIPELWFRYKDALNALSNLPSFDILVEQKKGQINAQKLNDEQKLVFDIILKAIYDNKEDTSRLFFLDGPSGTGKAFLYNTLLHTIRGKGHHLTPVASTGIAATVLNGGRTAHSVFKIPIVLNATSTCNVKPNTQEAKLIGDTKLIIWDEAPMTHVHAFIAVDRLLKDLANCSLPFGGKVILLCGDFRQVLPVVLKSSRSLTVASCLKKHNLWSKFIKLNLIKNMRALEVERKFSNWLLEIGEGKSGDNIMLPDICYPSEQNPVQQLYGDLNLSTIMPEELKGRAILAVTNDASIDINNQVLACLPGETVVYEAVDDIASDDPNDRLTFPVEFLNSLTPTGMPPYKLNSKPGCIIMLLRNLAPTKVLCNGTRLIVTKLQRNIIEAKRIGSANSETYFIPRIPLIPSDSNMPFKFKRKQFSVRLAYSMTINKAQGQTFEKICLMLNNPVFSHGQLYVGFSRVKSFDSVTVVAPSRKIVNCVYQEALND</sequence>
<dbReference type="GO" id="GO:0006310">
    <property type="term" value="P:DNA recombination"/>
    <property type="evidence" value="ECO:0007669"/>
    <property type="project" value="UniProtKB-KW"/>
</dbReference>
<dbReference type="PANTHER" id="PTHR10492">
    <property type="match status" value="1"/>
</dbReference>
<comment type="caution">
    <text evidence="4">The sequence shown here is derived from an EMBL/GenBank/DDBJ whole genome shotgun (WGS) entry which is preliminary data.</text>
</comment>
<keyword evidence="1" id="KW-0227">DNA damage</keyword>
<name>A0A4Y2IYS9_ARAVE</name>
<dbReference type="InterPro" id="IPR010285">
    <property type="entry name" value="DNA_helicase_pif1-like_DEAD"/>
</dbReference>
<comment type="similarity">
    <text evidence="1">Belongs to the helicase family.</text>
</comment>
<dbReference type="GO" id="GO:0000723">
    <property type="term" value="P:telomere maintenance"/>
    <property type="evidence" value="ECO:0007669"/>
    <property type="project" value="InterPro"/>
</dbReference>
<dbReference type="Pfam" id="PF21530">
    <property type="entry name" value="Pif1_2B_dom"/>
    <property type="match status" value="1"/>
</dbReference>
<dbReference type="Proteomes" id="UP000499080">
    <property type="component" value="Unassembled WGS sequence"/>
</dbReference>
<dbReference type="OrthoDB" id="272985at2759"/>
<keyword evidence="5" id="KW-1185">Reference proteome</keyword>
<keyword evidence="1" id="KW-0234">DNA repair</keyword>
<comment type="catalytic activity">
    <reaction evidence="1">
        <text>ATP + H2O = ADP + phosphate + H(+)</text>
        <dbReference type="Rhea" id="RHEA:13065"/>
        <dbReference type="ChEBI" id="CHEBI:15377"/>
        <dbReference type="ChEBI" id="CHEBI:15378"/>
        <dbReference type="ChEBI" id="CHEBI:30616"/>
        <dbReference type="ChEBI" id="CHEBI:43474"/>
        <dbReference type="ChEBI" id="CHEBI:456216"/>
        <dbReference type="EC" id="5.6.2.3"/>
    </reaction>
</comment>
<dbReference type="CDD" id="cd18809">
    <property type="entry name" value="SF1_C_RecD"/>
    <property type="match status" value="1"/>
</dbReference>
<evidence type="ECO:0000313" key="5">
    <source>
        <dbReference type="Proteomes" id="UP000499080"/>
    </source>
</evidence>
<evidence type="ECO:0000259" key="2">
    <source>
        <dbReference type="Pfam" id="PF05970"/>
    </source>
</evidence>
<accession>A0A4Y2IYS9</accession>
<reference evidence="4 5" key="1">
    <citation type="journal article" date="2019" name="Sci. Rep.">
        <title>Orb-weaving spider Araneus ventricosus genome elucidates the spidroin gene catalogue.</title>
        <authorList>
            <person name="Kono N."/>
            <person name="Nakamura H."/>
            <person name="Ohtoshi R."/>
            <person name="Moran D.A.P."/>
            <person name="Shinohara A."/>
            <person name="Yoshida Y."/>
            <person name="Fujiwara M."/>
            <person name="Mori M."/>
            <person name="Tomita M."/>
            <person name="Arakawa K."/>
        </authorList>
    </citation>
    <scope>NUCLEOTIDE SEQUENCE [LARGE SCALE GENOMIC DNA]</scope>
</reference>
<dbReference type="GO" id="GO:0043139">
    <property type="term" value="F:5'-3' DNA helicase activity"/>
    <property type="evidence" value="ECO:0007669"/>
    <property type="project" value="UniProtKB-EC"/>
</dbReference>
<organism evidence="4 5">
    <name type="scientific">Araneus ventricosus</name>
    <name type="common">Orbweaver spider</name>
    <name type="synonym">Epeira ventricosa</name>
    <dbReference type="NCBI Taxonomy" id="182803"/>
    <lineage>
        <taxon>Eukaryota</taxon>
        <taxon>Metazoa</taxon>
        <taxon>Ecdysozoa</taxon>
        <taxon>Arthropoda</taxon>
        <taxon>Chelicerata</taxon>
        <taxon>Arachnida</taxon>
        <taxon>Araneae</taxon>
        <taxon>Araneomorphae</taxon>
        <taxon>Entelegynae</taxon>
        <taxon>Araneoidea</taxon>
        <taxon>Araneidae</taxon>
        <taxon>Araneus</taxon>
    </lineage>
</organism>
<dbReference type="SUPFAM" id="SSF52540">
    <property type="entry name" value="P-loop containing nucleoside triphosphate hydrolases"/>
    <property type="match status" value="2"/>
</dbReference>
<comment type="cofactor">
    <cofactor evidence="1">
        <name>Mg(2+)</name>
        <dbReference type="ChEBI" id="CHEBI:18420"/>
    </cofactor>
</comment>
<keyword evidence="1" id="KW-0347">Helicase</keyword>
<dbReference type="Pfam" id="PF05970">
    <property type="entry name" value="PIF1"/>
    <property type="match status" value="1"/>
</dbReference>
<dbReference type="EMBL" id="BGPR01003035">
    <property type="protein sequence ID" value="GBM82794.1"/>
    <property type="molecule type" value="Genomic_DNA"/>
</dbReference>
<dbReference type="GO" id="GO:0005524">
    <property type="term" value="F:ATP binding"/>
    <property type="evidence" value="ECO:0007669"/>
    <property type="project" value="UniProtKB-KW"/>
</dbReference>